<keyword evidence="1" id="KW-1133">Transmembrane helix</keyword>
<comment type="caution">
    <text evidence="2">The sequence shown here is derived from an EMBL/GenBank/DDBJ whole genome shotgun (WGS) entry which is preliminary data.</text>
</comment>
<name>A0A9D1UPG4_9CORY</name>
<gene>
    <name evidence="2" type="ORF">H9867_02600</name>
</gene>
<dbReference type="EMBL" id="DXFZ01000032">
    <property type="protein sequence ID" value="HIW95369.1"/>
    <property type="molecule type" value="Genomic_DNA"/>
</dbReference>
<organism evidence="2 3">
    <name type="scientific">Candidatus Corynebacterium gallistercoris</name>
    <dbReference type="NCBI Taxonomy" id="2838530"/>
    <lineage>
        <taxon>Bacteria</taxon>
        <taxon>Bacillati</taxon>
        <taxon>Actinomycetota</taxon>
        <taxon>Actinomycetes</taxon>
        <taxon>Mycobacteriales</taxon>
        <taxon>Corynebacteriaceae</taxon>
        <taxon>Corynebacterium</taxon>
    </lineage>
</organism>
<dbReference type="Pfam" id="PF10724">
    <property type="entry name" value="DUF2516"/>
    <property type="match status" value="1"/>
</dbReference>
<feature type="transmembrane region" description="Helical" evidence="1">
    <location>
        <begin position="53"/>
        <end position="86"/>
    </location>
</feature>
<feature type="transmembrane region" description="Helical" evidence="1">
    <location>
        <begin position="6"/>
        <end position="32"/>
    </location>
</feature>
<protein>
    <submittedName>
        <fullName evidence="2">DUF2516 family protein</fullName>
    </submittedName>
</protein>
<sequence length="104" mass="11583">MHVVISMVAIAFQSIYIFIALGVLVLAGWGLAQLAMTRDDAFMVIDREKKNWLMLMGGALALSLLSLLVRMEMLWVIAAVIVGIYWQDIRPSIKDVLDNSSGSW</sequence>
<keyword evidence="1" id="KW-0472">Membrane</keyword>
<reference evidence="2" key="2">
    <citation type="submission" date="2021-04" db="EMBL/GenBank/DDBJ databases">
        <authorList>
            <person name="Gilroy R."/>
        </authorList>
    </citation>
    <scope>NUCLEOTIDE SEQUENCE</scope>
    <source>
        <strain evidence="2">4376</strain>
    </source>
</reference>
<keyword evidence="1" id="KW-0812">Transmembrane</keyword>
<evidence type="ECO:0000256" key="1">
    <source>
        <dbReference type="SAM" id="Phobius"/>
    </source>
</evidence>
<proteinExistence type="predicted"/>
<evidence type="ECO:0000313" key="3">
    <source>
        <dbReference type="Proteomes" id="UP000824189"/>
    </source>
</evidence>
<dbReference type="AlphaFoldDB" id="A0A9D1UPG4"/>
<evidence type="ECO:0000313" key="2">
    <source>
        <dbReference type="EMBL" id="HIW95369.1"/>
    </source>
</evidence>
<dbReference type="Proteomes" id="UP000824189">
    <property type="component" value="Unassembled WGS sequence"/>
</dbReference>
<accession>A0A9D1UPG4</accession>
<dbReference type="InterPro" id="IPR019662">
    <property type="entry name" value="DUF2516"/>
</dbReference>
<reference evidence="2" key="1">
    <citation type="journal article" date="2021" name="PeerJ">
        <title>Extensive microbial diversity within the chicken gut microbiome revealed by metagenomics and culture.</title>
        <authorList>
            <person name="Gilroy R."/>
            <person name="Ravi A."/>
            <person name="Getino M."/>
            <person name="Pursley I."/>
            <person name="Horton D.L."/>
            <person name="Alikhan N.F."/>
            <person name="Baker D."/>
            <person name="Gharbi K."/>
            <person name="Hall N."/>
            <person name="Watson M."/>
            <person name="Adriaenssens E.M."/>
            <person name="Foster-Nyarko E."/>
            <person name="Jarju S."/>
            <person name="Secka A."/>
            <person name="Antonio M."/>
            <person name="Oren A."/>
            <person name="Chaudhuri R.R."/>
            <person name="La Ragione R."/>
            <person name="Hildebrand F."/>
            <person name="Pallen M.J."/>
        </authorList>
    </citation>
    <scope>NUCLEOTIDE SEQUENCE</scope>
    <source>
        <strain evidence="2">4376</strain>
    </source>
</reference>